<name>A0A024FZ38_9STRA</name>
<dbReference type="Pfam" id="PF09402">
    <property type="entry name" value="MSC"/>
    <property type="match status" value="1"/>
</dbReference>
<evidence type="ECO:0000313" key="11">
    <source>
        <dbReference type="Proteomes" id="UP000053237"/>
    </source>
</evidence>
<comment type="subcellular location">
    <subcellularLocation>
        <location evidence="1">Nucleus inner membrane</location>
    </subcellularLocation>
</comment>
<keyword evidence="3 8" id="KW-0812">Transmembrane</keyword>
<feature type="compositionally biased region" description="Basic and acidic residues" evidence="7">
    <location>
        <begin position="294"/>
        <end position="344"/>
    </location>
</feature>
<dbReference type="InParanoid" id="A0A024FZ38"/>
<evidence type="ECO:0000256" key="4">
    <source>
        <dbReference type="ARBA" id="ARBA00022989"/>
    </source>
</evidence>
<feature type="compositionally biased region" description="Polar residues" evidence="7">
    <location>
        <begin position="269"/>
        <end position="291"/>
    </location>
</feature>
<evidence type="ECO:0000256" key="5">
    <source>
        <dbReference type="ARBA" id="ARBA00023136"/>
    </source>
</evidence>
<evidence type="ECO:0000256" key="6">
    <source>
        <dbReference type="ARBA" id="ARBA00023242"/>
    </source>
</evidence>
<dbReference type="InterPro" id="IPR041885">
    <property type="entry name" value="MAN1_winged_helix_dom"/>
</dbReference>
<evidence type="ECO:0000313" key="10">
    <source>
        <dbReference type="EMBL" id="CCI39568.1"/>
    </source>
</evidence>
<dbReference type="GO" id="GO:0005783">
    <property type="term" value="C:endoplasmic reticulum"/>
    <property type="evidence" value="ECO:0007669"/>
    <property type="project" value="TreeGrafter"/>
</dbReference>
<evidence type="ECO:0000256" key="3">
    <source>
        <dbReference type="ARBA" id="ARBA00022692"/>
    </source>
</evidence>
<feature type="transmembrane region" description="Helical" evidence="8">
    <location>
        <begin position="369"/>
        <end position="394"/>
    </location>
</feature>
<dbReference type="Gene3D" id="1.10.10.1180">
    <property type="entry name" value="MAN1, winged-helix domain"/>
    <property type="match status" value="1"/>
</dbReference>
<dbReference type="GO" id="GO:0034399">
    <property type="term" value="C:nuclear periphery"/>
    <property type="evidence" value="ECO:0007669"/>
    <property type="project" value="TreeGrafter"/>
</dbReference>
<keyword evidence="4 8" id="KW-1133">Transmembrane helix</keyword>
<organism evidence="10 11">
    <name type="scientific">Albugo candida</name>
    <dbReference type="NCBI Taxonomy" id="65357"/>
    <lineage>
        <taxon>Eukaryota</taxon>
        <taxon>Sar</taxon>
        <taxon>Stramenopiles</taxon>
        <taxon>Oomycota</taxon>
        <taxon>Peronosporomycetes</taxon>
        <taxon>Albuginales</taxon>
        <taxon>Albuginaceae</taxon>
        <taxon>Albugo</taxon>
    </lineage>
</organism>
<dbReference type="InterPro" id="IPR018996">
    <property type="entry name" value="Man1/Src1-like_C"/>
</dbReference>
<comment type="caution">
    <text evidence="10">The sequence shown here is derived from an EMBL/GenBank/DDBJ whole genome shotgun (WGS) entry which is preliminary data.</text>
</comment>
<dbReference type="GO" id="GO:0003682">
    <property type="term" value="F:chromatin binding"/>
    <property type="evidence" value="ECO:0007669"/>
    <property type="project" value="InterPro"/>
</dbReference>
<accession>A0A024FZ38</accession>
<proteinExistence type="predicted"/>
<keyword evidence="5 8" id="KW-0472">Membrane</keyword>
<dbReference type="STRING" id="65357.A0A024FZ38"/>
<keyword evidence="2" id="KW-0597">Phosphoprotein</keyword>
<keyword evidence="6" id="KW-0539">Nucleus</keyword>
<dbReference type="AlphaFoldDB" id="A0A024FZ38"/>
<reference evidence="10 11" key="1">
    <citation type="submission" date="2012-05" db="EMBL/GenBank/DDBJ databases">
        <title>Recombination and specialization in a pathogen metapopulation.</title>
        <authorList>
            <person name="Gardiner A."/>
            <person name="Kemen E."/>
            <person name="Schultz-Larsen T."/>
            <person name="MacLean D."/>
            <person name="Van Oosterhout C."/>
            <person name="Jones J.D.G."/>
        </authorList>
    </citation>
    <scope>NUCLEOTIDE SEQUENCE [LARGE SCALE GENOMIC DNA]</scope>
    <source>
        <strain evidence="10 11">Ac Nc2</strain>
    </source>
</reference>
<evidence type="ECO:0000259" key="9">
    <source>
        <dbReference type="Pfam" id="PF09402"/>
    </source>
</evidence>
<dbReference type="Proteomes" id="UP000053237">
    <property type="component" value="Unassembled WGS sequence"/>
</dbReference>
<dbReference type="PANTHER" id="PTHR47808">
    <property type="entry name" value="INNER NUCLEAR MEMBRANE PROTEIN HEH2-RELATED"/>
    <property type="match status" value="1"/>
</dbReference>
<evidence type="ECO:0000256" key="8">
    <source>
        <dbReference type="SAM" id="Phobius"/>
    </source>
</evidence>
<feature type="transmembrane region" description="Helical" evidence="8">
    <location>
        <begin position="601"/>
        <end position="623"/>
    </location>
</feature>
<dbReference type="InterPro" id="IPR044780">
    <property type="entry name" value="Heh2/Src1"/>
</dbReference>
<evidence type="ECO:0000256" key="7">
    <source>
        <dbReference type="SAM" id="MobiDB-lite"/>
    </source>
</evidence>
<gene>
    <name evidence="10" type="ORF">BN9_003510</name>
</gene>
<protein>
    <recommendedName>
        <fullName evidence="9">Man1/Src1-like C-terminal domain-containing protein</fullName>
    </recommendedName>
</protein>
<feature type="region of interest" description="Disordered" evidence="7">
    <location>
        <begin position="256"/>
        <end position="354"/>
    </location>
</feature>
<sequence>MTPTQSDDLLSPLSRVEKARKYAMMEQRERIKSLHDRREHIITRTDPTIPSSNFSYKRKVGDAVSDADRYSWQTQHTYSPRLKYKSASVKHIHFDEVSIQDSSRTHKSKRRALHNQEKENSARSHYPSAPQYINCTRGSYEPEDAGINSSEYRRRSYLSGRSVLDDPSVKDAQMEQCEYERTKSRIYRDRDLRCFPSQDMKTPRQEDRMTGAETVEGKEILSTLLATSTPRFGRKFLSESRKAGKDDERIEARVLTYSSSDSESADCENYNSNRLVPPRSNNSHVSTTQYNEHPGYHKNELDPDRKFSDTRSEWDESTGKINDRLRFRGIPKDADREDSKHDEPTQDGTDITEKPLNWQELQGLTWTHLVAWFIVAFLCACAAAVLYPVINAYWTPALPYCASKESDYAYLLADDSEKGIGSNPPRSWAVQLYQEDATCRRCPLYGICENGHLRTCVLPFELKHGTCSKSDVIEHEFEQVAASIRHLLVRQVSIDTCNISLTDFMWDIENARSKAAENATSVSLHSIERYIKKQVKELASEGLAHERDAPLVSLTSLPPKYVVRRALDLAISKLDGVTVQPNENVVFIPQTLAPLICRGKLYLFASLKLIITTIIFLLIVALLRQRWVLKQTNRALVERLWKEVRACLMARATEAETKNKYVKLVEPYCPVSHIRDILFDSELLTQNKKRWLQNVIWPKVVHLVEADSHILKSRAM</sequence>
<dbReference type="GO" id="GO:0071763">
    <property type="term" value="P:nuclear membrane organization"/>
    <property type="evidence" value="ECO:0007669"/>
    <property type="project" value="TreeGrafter"/>
</dbReference>
<evidence type="ECO:0000256" key="1">
    <source>
        <dbReference type="ARBA" id="ARBA00004540"/>
    </source>
</evidence>
<keyword evidence="11" id="KW-1185">Reference proteome</keyword>
<dbReference type="PANTHER" id="PTHR47808:SF2">
    <property type="entry name" value="LEM DOMAIN-CONTAINING PROTEIN 2"/>
    <property type="match status" value="1"/>
</dbReference>
<feature type="domain" description="Man1/Src1-like C-terminal" evidence="9">
    <location>
        <begin position="418"/>
        <end position="712"/>
    </location>
</feature>
<dbReference type="OrthoDB" id="118234at2759"/>
<dbReference type="GO" id="GO:0005637">
    <property type="term" value="C:nuclear inner membrane"/>
    <property type="evidence" value="ECO:0007669"/>
    <property type="project" value="UniProtKB-SubCell"/>
</dbReference>
<dbReference type="EMBL" id="CAIX01000002">
    <property type="protein sequence ID" value="CCI39568.1"/>
    <property type="molecule type" value="Genomic_DNA"/>
</dbReference>
<evidence type="ECO:0000256" key="2">
    <source>
        <dbReference type="ARBA" id="ARBA00022553"/>
    </source>
</evidence>
<feature type="region of interest" description="Disordered" evidence="7">
    <location>
        <begin position="100"/>
        <end position="148"/>
    </location>
</feature>